<evidence type="ECO:0000313" key="4">
    <source>
        <dbReference type="Proteomes" id="UP000075886"/>
    </source>
</evidence>
<feature type="compositionally biased region" description="Low complexity" evidence="1">
    <location>
        <begin position="493"/>
        <end position="508"/>
    </location>
</feature>
<dbReference type="VEuPathDB" id="VectorBase:AFAF004276"/>
<feature type="region of interest" description="Disordered" evidence="1">
    <location>
        <begin position="553"/>
        <end position="575"/>
    </location>
</feature>
<name>A0A182Q6Y2_9DIPT</name>
<feature type="compositionally biased region" description="Basic and acidic residues" evidence="1">
    <location>
        <begin position="510"/>
        <end position="526"/>
    </location>
</feature>
<accession>A0A182Q6Y2</accession>
<dbReference type="AlphaFoldDB" id="A0A182Q6Y2"/>
<evidence type="ECO:0000313" key="3">
    <source>
        <dbReference type="EnsemblMetazoa" id="AFAF004276-PA"/>
    </source>
</evidence>
<keyword evidence="2" id="KW-1133">Transmembrane helix</keyword>
<organism evidence="3 4">
    <name type="scientific">Anopheles farauti</name>
    <dbReference type="NCBI Taxonomy" id="69004"/>
    <lineage>
        <taxon>Eukaryota</taxon>
        <taxon>Metazoa</taxon>
        <taxon>Ecdysozoa</taxon>
        <taxon>Arthropoda</taxon>
        <taxon>Hexapoda</taxon>
        <taxon>Insecta</taxon>
        <taxon>Pterygota</taxon>
        <taxon>Neoptera</taxon>
        <taxon>Endopterygota</taxon>
        <taxon>Diptera</taxon>
        <taxon>Nematocera</taxon>
        <taxon>Culicoidea</taxon>
        <taxon>Culicidae</taxon>
        <taxon>Anophelinae</taxon>
        <taxon>Anopheles</taxon>
    </lineage>
</organism>
<feature type="transmembrane region" description="Helical" evidence="2">
    <location>
        <begin position="49"/>
        <end position="69"/>
    </location>
</feature>
<feature type="region of interest" description="Disordered" evidence="1">
    <location>
        <begin position="109"/>
        <end position="132"/>
    </location>
</feature>
<sequence length="575" mass="65517">MFNERKLTGTGHGFVKAYSNNWLSQLGAVYKYESPTDVLRKPNHQHRKIALYSILAMAFVAFFTLFMIVHEADRKSRQLLIETSFTNETAIEPSAGGFNTVLTTPLSSGGVSWSPNGTDGMGSREVDSSMKRTRRLRYHDTGPAEQKVGRDRLILLPARFLKPPLPGPPSWQQPDPIDDAVPEESLRRRDTITVTVEPKPFQVPVSGLVPVGFQQPRVNRTPKVLTTGDWMPSNVQDIVRQLTLAKRKQQQQHLLYYNFPYTPQQYQQPAEFNHPVHPNHRVKFSGTYRHPRKEGDITTLFGAASQRPREVHLQAPQLINQQLQPDRLYNFKPSNPSEVNLLATEQFRFAPPATHQPDSEEWPSRGMPFSVMLNLEPMPILPGQQRYRKRLRNPYRNPYRQPWPEQTFAQLTPYQQQRVRSAFQQPYRGTAFGQSVGSDEYEGENYFRKEGRVPPPRIPPFSAPFITPGRLMVHFNIYPRHGNTQLASRKSSSDPTTPPASSLESLELNEGERRDRQQEADEHRAGNDVPPPLALPTPASTVEVIKSIELPTNINFDHVPLGRNPPPPSFGRWSE</sequence>
<keyword evidence="2" id="KW-0472">Membrane</keyword>
<evidence type="ECO:0000256" key="2">
    <source>
        <dbReference type="SAM" id="Phobius"/>
    </source>
</evidence>
<evidence type="ECO:0000256" key="1">
    <source>
        <dbReference type="SAM" id="MobiDB-lite"/>
    </source>
</evidence>
<protein>
    <submittedName>
        <fullName evidence="3">Uncharacterized protein</fullName>
    </submittedName>
</protein>
<keyword evidence="2" id="KW-0812">Transmembrane</keyword>
<dbReference type="Proteomes" id="UP000075886">
    <property type="component" value="Unassembled WGS sequence"/>
</dbReference>
<proteinExistence type="predicted"/>
<reference evidence="3" key="2">
    <citation type="submission" date="2020-05" db="UniProtKB">
        <authorList>
            <consortium name="EnsemblMetazoa"/>
        </authorList>
    </citation>
    <scope>IDENTIFICATION</scope>
    <source>
        <strain evidence="3">FAR1</strain>
    </source>
</reference>
<feature type="region of interest" description="Disordered" evidence="1">
    <location>
        <begin position="484"/>
        <end position="540"/>
    </location>
</feature>
<keyword evidence="4" id="KW-1185">Reference proteome</keyword>
<reference evidence="4" key="1">
    <citation type="submission" date="2014-01" db="EMBL/GenBank/DDBJ databases">
        <title>The Genome Sequence of Anopheles farauti FAR1 (V2).</title>
        <authorList>
            <consortium name="The Broad Institute Genomics Platform"/>
            <person name="Neafsey D.E."/>
            <person name="Besansky N."/>
            <person name="Howell P."/>
            <person name="Walton C."/>
            <person name="Young S.K."/>
            <person name="Zeng Q."/>
            <person name="Gargeya S."/>
            <person name="Fitzgerald M."/>
            <person name="Haas B."/>
            <person name="Abouelleil A."/>
            <person name="Allen A.W."/>
            <person name="Alvarado L."/>
            <person name="Arachchi H.M."/>
            <person name="Berlin A.M."/>
            <person name="Chapman S.B."/>
            <person name="Gainer-Dewar J."/>
            <person name="Goldberg J."/>
            <person name="Griggs A."/>
            <person name="Gujja S."/>
            <person name="Hansen M."/>
            <person name="Howarth C."/>
            <person name="Imamovic A."/>
            <person name="Ireland A."/>
            <person name="Larimer J."/>
            <person name="McCowan C."/>
            <person name="Murphy C."/>
            <person name="Pearson M."/>
            <person name="Poon T.W."/>
            <person name="Priest M."/>
            <person name="Roberts A."/>
            <person name="Saif S."/>
            <person name="Shea T."/>
            <person name="Sisk P."/>
            <person name="Sykes S."/>
            <person name="Wortman J."/>
            <person name="Nusbaum C."/>
            <person name="Birren B."/>
        </authorList>
    </citation>
    <scope>NUCLEOTIDE SEQUENCE [LARGE SCALE GENOMIC DNA]</scope>
    <source>
        <strain evidence="4">FAR1</strain>
    </source>
</reference>
<dbReference type="EMBL" id="AXCN02000460">
    <property type="status" value="NOT_ANNOTATED_CDS"/>
    <property type="molecule type" value="Genomic_DNA"/>
</dbReference>
<dbReference type="EnsemblMetazoa" id="AFAF004276-RA">
    <property type="protein sequence ID" value="AFAF004276-PA"/>
    <property type="gene ID" value="AFAF004276"/>
</dbReference>